<dbReference type="RefSeq" id="WP_093722849.1">
    <property type="nucleotide sequence ID" value="NZ_JASJUS010000001.1"/>
</dbReference>
<accession>A0ABT7IQK0</accession>
<feature type="region of interest" description="Disordered" evidence="1">
    <location>
        <begin position="41"/>
        <end position="118"/>
    </location>
</feature>
<dbReference type="EMBL" id="JASJUS010000001">
    <property type="protein sequence ID" value="MDL2074858.1"/>
    <property type="molecule type" value="Genomic_DNA"/>
</dbReference>
<evidence type="ECO:0000256" key="2">
    <source>
        <dbReference type="SAM" id="Phobius"/>
    </source>
</evidence>
<feature type="compositionally biased region" description="Basic and acidic residues" evidence="1">
    <location>
        <begin position="95"/>
        <end position="106"/>
    </location>
</feature>
<dbReference type="InterPro" id="IPR045513">
    <property type="entry name" value="DUF6479"/>
</dbReference>
<protein>
    <submittedName>
        <fullName evidence="3">DUF6479 family protein</fullName>
    </submittedName>
</protein>
<keyword evidence="4" id="KW-1185">Reference proteome</keyword>
<name>A0ABT7IQK0_9ACTN</name>
<feature type="transmembrane region" description="Helical" evidence="2">
    <location>
        <begin position="20"/>
        <end position="40"/>
    </location>
</feature>
<comment type="caution">
    <text evidence="3">The sequence shown here is derived from an EMBL/GenBank/DDBJ whole genome shotgun (WGS) entry which is preliminary data.</text>
</comment>
<feature type="compositionally biased region" description="Gly residues" evidence="1">
    <location>
        <begin position="107"/>
        <end position="118"/>
    </location>
</feature>
<evidence type="ECO:0000313" key="3">
    <source>
        <dbReference type="EMBL" id="MDL2074858.1"/>
    </source>
</evidence>
<evidence type="ECO:0000313" key="4">
    <source>
        <dbReference type="Proteomes" id="UP001241926"/>
    </source>
</evidence>
<keyword evidence="2" id="KW-0812">Transmembrane</keyword>
<sequence length="118" mass="12646">MNTTWLNIAADSGAPGVGLIIAGLVVVAVLIGAFVLGIRVRRREPGPPRRADQPRVPESGPVREEREVRETNEMPQGDRRMTPHELGSHSSRPSTSKERPRWDDGRGGSFGSGGPGAT</sequence>
<dbReference type="Proteomes" id="UP001241926">
    <property type="component" value="Unassembled WGS sequence"/>
</dbReference>
<dbReference type="Pfam" id="PF20087">
    <property type="entry name" value="DUF6479"/>
    <property type="match status" value="1"/>
</dbReference>
<feature type="compositionally biased region" description="Basic and acidic residues" evidence="1">
    <location>
        <begin position="43"/>
        <end position="87"/>
    </location>
</feature>
<evidence type="ECO:0000256" key="1">
    <source>
        <dbReference type="SAM" id="MobiDB-lite"/>
    </source>
</evidence>
<gene>
    <name evidence="3" type="ORF">QNN03_00235</name>
</gene>
<proteinExistence type="predicted"/>
<organism evidence="3 4">
    <name type="scientific">Streptomyces fuscus</name>
    <dbReference type="NCBI Taxonomy" id="3048495"/>
    <lineage>
        <taxon>Bacteria</taxon>
        <taxon>Bacillati</taxon>
        <taxon>Actinomycetota</taxon>
        <taxon>Actinomycetes</taxon>
        <taxon>Kitasatosporales</taxon>
        <taxon>Streptomycetaceae</taxon>
        <taxon>Streptomyces</taxon>
    </lineage>
</organism>
<reference evidence="3 4" key="1">
    <citation type="submission" date="2023-05" db="EMBL/GenBank/DDBJ databases">
        <title>Streptomyces fuscus sp. nov., a brown-black pigment producing actinomyces isolated from dry sand of Sea duck farm.</title>
        <authorList>
            <person name="Xie J."/>
            <person name="Shen N."/>
        </authorList>
    </citation>
    <scope>NUCLEOTIDE SEQUENCE [LARGE SCALE GENOMIC DNA]</scope>
    <source>
        <strain evidence="3 4">GXMU-J15</strain>
    </source>
</reference>
<keyword evidence="2" id="KW-1133">Transmembrane helix</keyword>
<keyword evidence="2" id="KW-0472">Membrane</keyword>